<evidence type="ECO:0000313" key="3">
    <source>
        <dbReference type="Proteomes" id="UP000234456"/>
    </source>
</evidence>
<name>A0A2N4TYA1_RALPI</name>
<proteinExistence type="predicted"/>
<evidence type="ECO:0000256" key="1">
    <source>
        <dbReference type="SAM" id="SignalP"/>
    </source>
</evidence>
<keyword evidence="1" id="KW-0732">Signal</keyword>
<reference evidence="2 3" key="1">
    <citation type="submission" date="2017-12" db="EMBL/GenBank/DDBJ databases">
        <title>Draft genome sequence of Ralstonia pickettii 52.</title>
        <authorList>
            <person name="Zheng B."/>
        </authorList>
    </citation>
    <scope>NUCLEOTIDE SEQUENCE [LARGE SCALE GENOMIC DNA]</scope>
    <source>
        <strain evidence="2 3">52</strain>
    </source>
</reference>
<dbReference type="EMBL" id="PKQE01000001">
    <property type="protein sequence ID" value="PLC44670.1"/>
    <property type="molecule type" value="Genomic_DNA"/>
</dbReference>
<accession>A0A2N4TYA1</accession>
<evidence type="ECO:0000313" key="2">
    <source>
        <dbReference type="EMBL" id="PLC44670.1"/>
    </source>
</evidence>
<comment type="caution">
    <text evidence="2">The sequence shown here is derived from an EMBL/GenBank/DDBJ whole genome shotgun (WGS) entry which is preliminary data.</text>
</comment>
<protein>
    <recommendedName>
        <fullName evidence="4">Secreted protein</fullName>
    </recommendedName>
</protein>
<dbReference type="AlphaFoldDB" id="A0A2N4TYA1"/>
<gene>
    <name evidence="2" type="ORF">C0Q88_08305</name>
</gene>
<sequence>MKFPAFLIAAPFIFNMAAANAAGEDGPKSVGIGIADGRGTSIGLKFTPPEENGWSAERSGISLTLRRGTNSNSESKEIEAYMIRLDSPISPISNYVETIKSNLLSGYASSKKFKISALEVAEDPKESRCARGHLLLEAIQPDQANQEKKWSEQYFLSCGLLKHKTVGFELRYYHRYADSKKDLQFAEEARRVLDSATIEDN</sequence>
<dbReference type="Proteomes" id="UP000234456">
    <property type="component" value="Unassembled WGS sequence"/>
</dbReference>
<organism evidence="2 3">
    <name type="scientific">Ralstonia pickettii</name>
    <name type="common">Burkholderia pickettii</name>
    <dbReference type="NCBI Taxonomy" id="329"/>
    <lineage>
        <taxon>Bacteria</taxon>
        <taxon>Pseudomonadati</taxon>
        <taxon>Pseudomonadota</taxon>
        <taxon>Betaproteobacteria</taxon>
        <taxon>Burkholderiales</taxon>
        <taxon>Burkholderiaceae</taxon>
        <taxon>Ralstonia</taxon>
    </lineage>
</organism>
<evidence type="ECO:0008006" key="4">
    <source>
        <dbReference type="Google" id="ProtNLM"/>
    </source>
</evidence>
<dbReference type="OrthoDB" id="8892459at2"/>
<feature type="signal peptide" evidence="1">
    <location>
        <begin position="1"/>
        <end position="21"/>
    </location>
</feature>
<feature type="chain" id="PRO_5014645771" description="Secreted protein" evidence="1">
    <location>
        <begin position="22"/>
        <end position="201"/>
    </location>
</feature>
<dbReference type="RefSeq" id="WP_102065067.1">
    <property type="nucleotide sequence ID" value="NZ_PKQE01000001.1"/>
</dbReference>